<dbReference type="PANTHER" id="PTHR34477">
    <property type="entry name" value="UPF0213 PROTEIN YHBQ"/>
    <property type="match status" value="1"/>
</dbReference>
<dbReference type="SUPFAM" id="SSF82771">
    <property type="entry name" value="GIY-YIG endonuclease"/>
    <property type="match status" value="1"/>
</dbReference>
<evidence type="ECO:0000256" key="1">
    <source>
        <dbReference type="ARBA" id="ARBA00007435"/>
    </source>
</evidence>
<protein>
    <recommendedName>
        <fullName evidence="2">GIY-YIG domain-containing protein</fullName>
    </recommendedName>
</protein>
<dbReference type="Gene3D" id="3.40.1440.10">
    <property type="entry name" value="GIY-YIG endonuclease"/>
    <property type="match status" value="1"/>
</dbReference>
<feature type="domain" description="GIY-YIG" evidence="2">
    <location>
        <begin position="1"/>
        <end position="77"/>
    </location>
</feature>
<proteinExistence type="inferred from homology"/>
<accession>A0A1F5PLX1</accession>
<evidence type="ECO:0000259" key="2">
    <source>
        <dbReference type="PROSITE" id="PS50164"/>
    </source>
</evidence>
<comment type="similarity">
    <text evidence="1">Belongs to the UPF0213 family.</text>
</comment>
<dbReference type="PROSITE" id="PS50164">
    <property type="entry name" value="GIY_YIG"/>
    <property type="match status" value="1"/>
</dbReference>
<comment type="caution">
    <text evidence="3">The sequence shown here is derived from an EMBL/GenBank/DDBJ whole genome shotgun (WGS) entry which is preliminary data.</text>
</comment>
<dbReference type="InterPro" id="IPR035901">
    <property type="entry name" value="GIY-YIG_endonuc_sf"/>
</dbReference>
<sequence>MYFVYVLKLANGNLYVGSTGNLRRRVQEHKDGLSTYTKKHLPLDLRYCEVYKSKEDALERERKLKQHKSALGHLRNRIKRSIN</sequence>
<dbReference type="InterPro" id="IPR000305">
    <property type="entry name" value="GIY-YIG_endonuc"/>
</dbReference>
<reference evidence="3 4" key="1">
    <citation type="journal article" date="2016" name="Nat. Commun.">
        <title>Thousands of microbial genomes shed light on interconnected biogeochemical processes in an aquifer system.</title>
        <authorList>
            <person name="Anantharaman K."/>
            <person name="Brown C.T."/>
            <person name="Hug L.A."/>
            <person name="Sharon I."/>
            <person name="Castelle C.J."/>
            <person name="Probst A.J."/>
            <person name="Thomas B.C."/>
            <person name="Singh A."/>
            <person name="Wilkins M.J."/>
            <person name="Karaoz U."/>
            <person name="Brodie E.L."/>
            <person name="Williams K.H."/>
            <person name="Hubbard S.S."/>
            <person name="Banfield J.F."/>
        </authorList>
    </citation>
    <scope>NUCLEOTIDE SEQUENCE [LARGE SCALE GENOMIC DNA]</scope>
</reference>
<evidence type="ECO:0000313" key="3">
    <source>
        <dbReference type="EMBL" id="OGE90899.1"/>
    </source>
</evidence>
<organism evidence="3 4">
    <name type="scientific">Candidatus Doudnabacteria bacterium RIFCSPHIGHO2_12_FULL_48_16</name>
    <dbReference type="NCBI Taxonomy" id="1817838"/>
    <lineage>
        <taxon>Bacteria</taxon>
        <taxon>Candidatus Doudnaibacteriota</taxon>
    </lineage>
</organism>
<dbReference type="PANTHER" id="PTHR34477:SF5">
    <property type="entry name" value="BSL5627 PROTEIN"/>
    <property type="match status" value="1"/>
</dbReference>
<dbReference type="Pfam" id="PF01541">
    <property type="entry name" value="GIY-YIG"/>
    <property type="match status" value="1"/>
</dbReference>
<name>A0A1F5PLX1_9BACT</name>
<dbReference type="Proteomes" id="UP000177682">
    <property type="component" value="Unassembled WGS sequence"/>
</dbReference>
<gene>
    <name evidence="3" type="ORF">A3E29_02410</name>
</gene>
<dbReference type="InterPro" id="IPR050190">
    <property type="entry name" value="UPF0213_domain"/>
</dbReference>
<dbReference type="AlphaFoldDB" id="A0A1F5PLX1"/>
<evidence type="ECO:0000313" key="4">
    <source>
        <dbReference type="Proteomes" id="UP000177682"/>
    </source>
</evidence>
<dbReference type="EMBL" id="MFEY01000001">
    <property type="protein sequence ID" value="OGE90899.1"/>
    <property type="molecule type" value="Genomic_DNA"/>
</dbReference>